<dbReference type="EC" id="3.4.13.19" evidence="2"/>
<reference evidence="3 4" key="1">
    <citation type="submission" date="2020-01" db="EMBL/GenBank/DDBJ databases">
        <authorList>
            <consortium name="DOE Joint Genome Institute"/>
            <person name="Haridas S."/>
            <person name="Albert R."/>
            <person name="Binder M."/>
            <person name="Bloem J."/>
            <person name="Labutti K."/>
            <person name="Salamov A."/>
            <person name="Andreopoulos B."/>
            <person name="Baker S.E."/>
            <person name="Barry K."/>
            <person name="Bills G."/>
            <person name="Bluhm B.H."/>
            <person name="Cannon C."/>
            <person name="Castanera R."/>
            <person name="Culley D.E."/>
            <person name="Daum C."/>
            <person name="Ezra D."/>
            <person name="Gonzalez J.B."/>
            <person name="Henrissat B."/>
            <person name="Kuo A."/>
            <person name="Liang C."/>
            <person name="Lipzen A."/>
            <person name="Lutzoni F."/>
            <person name="Magnuson J."/>
            <person name="Mondo S."/>
            <person name="Nolan M."/>
            <person name="Ohm R."/>
            <person name="Pangilinan J."/>
            <person name="Park H.-J.H."/>
            <person name="Ramirez L."/>
            <person name="Alfaro M."/>
            <person name="Sun H."/>
            <person name="Tritt A."/>
            <person name="Yoshinaga Y."/>
            <person name="Zwiers L.-H.L."/>
            <person name="Turgeon B.G."/>
            <person name="Goodwin S.B."/>
            <person name="Spatafora J.W."/>
            <person name="Crous P.W."/>
            <person name="Grigoriev I.V."/>
        </authorList>
    </citation>
    <scope>NUCLEOTIDE SEQUENCE [LARGE SCALE GENOMIC DNA]</scope>
    <source>
        <strain evidence="3 4">CBS 611.86</strain>
    </source>
</reference>
<dbReference type="SUPFAM" id="SSF51556">
    <property type="entry name" value="Metallo-dependent hydrolases"/>
    <property type="match status" value="1"/>
</dbReference>
<keyword evidence="2" id="KW-0482">Metalloprotease</keyword>
<keyword evidence="1 2" id="KW-0224">Dipeptidase</keyword>
<sequence>MIDLSHTSHKVMHEVLDLSVAPVLYTHSSCFALVPSARNVPDEVIEKVKHNGGLIMISLVPHLTHTNSSKANAHHVVDHMEHVADRIGFNHVGIGSDYDGMENGVVEVEDVSKLPNLVACMISRGMSEENVGKILGGNLIRVMEGVEVAAEQLRAESVLEDTVKPLWDEQFRDWVRSLYPNAEKDRRQGKRE</sequence>
<dbReference type="Gene3D" id="3.20.20.140">
    <property type="entry name" value="Metal-dependent hydrolases"/>
    <property type="match status" value="1"/>
</dbReference>
<name>A0A7C8IQZ9_9PLEO</name>
<dbReference type="GO" id="GO:0046872">
    <property type="term" value="F:metal ion binding"/>
    <property type="evidence" value="ECO:0007669"/>
    <property type="project" value="UniProtKB-UniRule"/>
</dbReference>
<comment type="caution">
    <text evidence="3">The sequence shown here is derived from an EMBL/GenBank/DDBJ whole genome shotgun (WGS) entry which is preliminary data.</text>
</comment>
<dbReference type="Proteomes" id="UP000481861">
    <property type="component" value="Unassembled WGS sequence"/>
</dbReference>
<dbReference type="GO" id="GO:0070573">
    <property type="term" value="F:metallodipeptidase activity"/>
    <property type="evidence" value="ECO:0007669"/>
    <property type="project" value="InterPro"/>
</dbReference>
<accession>A0A7C8IQZ9</accession>
<proteinExistence type="inferred from homology"/>
<evidence type="ECO:0000256" key="2">
    <source>
        <dbReference type="RuleBase" id="RU341113"/>
    </source>
</evidence>
<dbReference type="Pfam" id="PF01244">
    <property type="entry name" value="Peptidase_M19"/>
    <property type="match status" value="1"/>
</dbReference>
<dbReference type="GO" id="GO:0006508">
    <property type="term" value="P:proteolysis"/>
    <property type="evidence" value="ECO:0007669"/>
    <property type="project" value="UniProtKB-KW"/>
</dbReference>
<dbReference type="InterPro" id="IPR032466">
    <property type="entry name" value="Metal_Hydrolase"/>
</dbReference>
<evidence type="ECO:0000256" key="1">
    <source>
        <dbReference type="ARBA" id="ARBA00022997"/>
    </source>
</evidence>
<dbReference type="EMBL" id="JAADJZ010000001">
    <property type="protein sequence ID" value="KAF2877967.1"/>
    <property type="molecule type" value="Genomic_DNA"/>
</dbReference>
<keyword evidence="2" id="KW-0862">Zinc</keyword>
<dbReference type="PANTHER" id="PTHR10443:SF12">
    <property type="entry name" value="DIPEPTIDASE"/>
    <property type="match status" value="1"/>
</dbReference>
<keyword evidence="2" id="KW-0378">Hydrolase</keyword>
<dbReference type="InterPro" id="IPR008257">
    <property type="entry name" value="Pept_M19"/>
</dbReference>
<dbReference type="OrthoDB" id="445695at2759"/>
<organism evidence="3 4">
    <name type="scientific">Massariosphaeria phaeospora</name>
    <dbReference type="NCBI Taxonomy" id="100035"/>
    <lineage>
        <taxon>Eukaryota</taxon>
        <taxon>Fungi</taxon>
        <taxon>Dikarya</taxon>
        <taxon>Ascomycota</taxon>
        <taxon>Pezizomycotina</taxon>
        <taxon>Dothideomycetes</taxon>
        <taxon>Pleosporomycetidae</taxon>
        <taxon>Pleosporales</taxon>
        <taxon>Pleosporales incertae sedis</taxon>
        <taxon>Massariosphaeria</taxon>
    </lineage>
</organism>
<comment type="catalytic activity">
    <reaction evidence="2">
        <text>an L-aminoacyl-L-amino acid + H2O = 2 an L-alpha-amino acid</text>
        <dbReference type="Rhea" id="RHEA:48940"/>
        <dbReference type="ChEBI" id="CHEBI:15377"/>
        <dbReference type="ChEBI" id="CHEBI:59869"/>
        <dbReference type="ChEBI" id="CHEBI:77460"/>
        <dbReference type="EC" id="3.4.13.19"/>
    </reaction>
</comment>
<dbReference type="PANTHER" id="PTHR10443">
    <property type="entry name" value="MICROSOMAL DIPEPTIDASE"/>
    <property type="match status" value="1"/>
</dbReference>
<dbReference type="PROSITE" id="PS51365">
    <property type="entry name" value="RENAL_DIPEPTIDASE_2"/>
    <property type="match status" value="1"/>
</dbReference>
<evidence type="ECO:0000313" key="3">
    <source>
        <dbReference type="EMBL" id="KAF2877967.1"/>
    </source>
</evidence>
<keyword evidence="2" id="KW-0479">Metal-binding</keyword>
<keyword evidence="4" id="KW-1185">Reference proteome</keyword>
<comment type="cofactor">
    <cofactor evidence="2">
        <name>Zn(2+)</name>
        <dbReference type="ChEBI" id="CHEBI:29105"/>
    </cofactor>
</comment>
<keyword evidence="2" id="KW-0645">Protease</keyword>
<gene>
    <name evidence="3" type="ORF">BDV95DRAFT_7612</name>
</gene>
<dbReference type="AlphaFoldDB" id="A0A7C8IQZ9"/>
<evidence type="ECO:0000313" key="4">
    <source>
        <dbReference type="Proteomes" id="UP000481861"/>
    </source>
</evidence>
<comment type="similarity">
    <text evidence="2">Belongs to the metallo-dependent hydrolases superfamily. Peptidase M19 family.</text>
</comment>
<protein>
    <recommendedName>
        <fullName evidence="2">Dipeptidase</fullName>
        <ecNumber evidence="2">3.4.13.19</ecNumber>
    </recommendedName>
</protein>